<evidence type="ECO:0000313" key="18">
    <source>
        <dbReference type="EMBL" id="SER99674.1"/>
    </source>
</evidence>
<evidence type="ECO:0000313" key="19">
    <source>
        <dbReference type="Proteomes" id="UP000182471"/>
    </source>
</evidence>
<evidence type="ECO:0000256" key="12">
    <source>
        <dbReference type="ARBA" id="ARBA00029736"/>
    </source>
</evidence>
<feature type="binding site" evidence="15">
    <location>
        <begin position="135"/>
        <end position="140"/>
    </location>
    <ligand>
        <name>S-adenosyl-L-methionine</name>
        <dbReference type="ChEBI" id="CHEBI:59789"/>
    </ligand>
</feature>
<keyword evidence="9 15" id="KW-0808">Transferase</keyword>
<evidence type="ECO:0000256" key="11">
    <source>
        <dbReference type="ARBA" id="ARBA00022694"/>
    </source>
</evidence>
<evidence type="ECO:0000256" key="10">
    <source>
        <dbReference type="ARBA" id="ARBA00022691"/>
    </source>
</evidence>
<dbReference type="Gene3D" id="1.10.1270.20">
    <property type="entry name" value="tRNA(m1g37)methyltransferase, domain 2"/>
    <property type="match status" value="1"/>
</dbReference>
<dbReference type="PROSITE" id="PS50096">
    <property type="entry name" value="IQ"/>
    <property type="match status" value="1"/>
</dbReference>
<evidence type="ECO:0000256" key="1">
    <source>
        <dbReference type="ARBA" id="ARBA00002634"/>
    </source>
</evidence>
<sequence>MNFHILTLFPEMVLGGLNTSIIGRALKSGLISLEAINIRDFSNNKFNKVDDYTYGGGAGMLMQAEPVYAAYKNVEDKIKPEKKKRVIYVTPQGYPFTQKKAKELAQNDDLIFLCGHYEGIDERVLEEIVTDYVSIGDYVLTGGELPAMVMIDAISRLVPGVLHNEISAETESFHNNLLEYPQYSRPEVWRGKKVPEVILSGNTKEIEKWRLEQSIIRTKERRSDLYVKYEESIECIDALKKNKINYADIINLFETGRAEIIHKDDSQILVQDIESMNYFYVVLDEKAKACDVLKLVEQRENQKSDFKIVCHDKKASKIIEQYFRGNVRKEEYTQLVYTQKNRLTIKGMKHPKVDVDNSVILNQEKILAKANICTNDLTVVSSICVDENDEFNLFDRQTILTALINYYLDLGIMPIFWMKNDDLAYYDEAINKTYLYEAREKVNIFFIDK</sequence>
<comment type="function">
    <text evidence="1 15 16">Specifically methylates guanosine-37 in various tRNAs.</text>
</comment>
<dbReference type="GO" id="GO:0002939">
    <property type="term" value="P:tRNA N1-guanine methylation"/>
    <property type="evidence" value="ECO:0007669"/>
    <property type="project" value="TreeGrafter"/>
</dbReference>
<dbReference type="EMBL" id="FOGW01000019">
    <property type="protein sequence ID" value="SER99674.1"/>
    <property type="molecule type" value="Genomic_DNA"/>
</dbReference>
<dbReference type="InterPro" id="IPR023148">
    <property type="entry name" value="tRNA_m1G_MeTrfase_C_sf"/>
</dbReference>
<dbReference type="InterPro" id="IPR029026">
    <property type="entry name" value="tRNA_m1G_MTases_N"/>
</dbReference>
<name>A0A1H9TRL9_9FIRM</name>
<keyword evidence="8 15" id="KW-0489">Methyltransferase</keyword>
<feature type="binding site" evidence="15">
    <location>
        <position position="115"/>
    </location>
    <ligand>
        <name>S-adenosyl-L-methionine</name>
        <dbReference type="ChEBI" id="CHEBI:59789"/>
    </ligand>
</feature>
<reference evidence="19" key="1">
    <citation type="submission" date="2016-10" db="EMBL/GenBank/DDBJ databases">
        <authorList>
            <person name="Varghese N."/>
            <person name="Submissions S."/>
        </authorList>
    </citation>
    <scope>NUCLEOTIDE SEQUENCE [LARGE SCALE GENOMIC DNA]</scope>
    <source>
        <strain evidence="19">S1b</strain>
    </source>
</reference>
<dbReference type="SUPFAM" id="SSF75217">
    <property type="entry name" value="alpha/beta knot"/>
    <property type="match status" value="1"/>
</dbReference>
<dbReference type="PANTHER" id="PTHR46417">
    <property type="entry name" value="TRNA (GUANINE-N(1)-)-METHYLTRANSFERASE"/>
    <property type="match status" value="1"/>
</dbReference>
<dbReference type="GO" id="GO:0005829">
    <property type="term" value="C:cytosol"/>
    <property type="evidence" value="ECO:0007669"/>
    <property type="project" value="TreeGrafter"/>
</dbReference>
<gene>
    <name evidence="15" type="primary">trmD</name>
    <name evidence="18" type="ORF">SAMN02910429_01734</name>
</gene>
<dbReference type="Proteomes" id="UP000182471">
    <property type="component" value="Unassembled WGS sequence"/>
</dbReference>
<dbReference type="PANTHER" id="PTHR46417:SF1">
    <property type="entry name" value="TRNA (GUANINE-N(1)-)-METHYLTRANSFERASE"/>
    <property type="match status" value="1"/>
</dbReference>
<dbReference type="HAMAP" id="MF_00605">
    <property type="entry name" value="TrmD"/>
    <property type="match status" value="1"/>
</dbReference>
<keyword evidence="7 15" id="KW-0963">Cytoplasm</keyword>
<dbReference type="InterPro" id="IPR029028">
    <property type="entry name" value="Alpha/beta_knot_MTases"/>
</dbReference>
<keyword evidence="19" id="KW-1185">Reference proteome</keyword>
<evidence type="ECO:0000256" key="15">
    <source>
        <dbReference type="HAMAP-Rule" id="MF_00605"/>
    </source>
</evidence>
<keyword evidence="11 15" id="KW-0819">tRNA processing</keyword>
<evidence type="ECO:0000256" key="7">
    <source>
        <dbReference type="ARBA" id="ARBA00022490"/>
    </source>
</evidence>
<dbReference type="GO" id="GO:0052906">
    <property type="term" value="F:tRNA (guanine(37)-N1)-methyltransferase activity"/>
    <property type="evidence" value="ECO:0007669"/>
    <property type="project" value="UniProtKB-UniRule"/>
</dbReference>
<evidence type="ECO:0000256" key="2">
    <source>
        <dbReference type="ARBA" id="ARBA00004496"/>
    </source>
</evidence>
<comment type="similarity">
    <text evidence="3 15 16">Belongs to the RNA methyltransferase TrmD family.</text>
</comment>
<dbReference type="NCBIfam" id="NF000648">
    <property type="entry name" value="PRK00026.1"/>
    <property type="match status" value="1"/>
</dbReference>
<dbReference type="InterPro" id="IPR002649">
    <property type="entry name" value="tRNA_m1G_MeTrfase_TrmD"/>
</dbReference>
<comment type="subcellular location">
    <subcellularLocation>
        <location evidence="2 15 16">Cytoplasm</location>
    </subcellularLocation>
</comment>
<evidence type="ECO:0000256" key="14">
    <source>
        <dbReference type="ARBA" id="ARBA00047783"/>
    </source>
</evidence>
<proteinExistence type="inferred from homology"/>
<dbReference type="FunFam" id="3.40.1280.10:FF:000001">
    <property type="entry name" value="tRNA (guanine-N(1)-)-methyltransferase"/>
    <property type="match status" value="1"/>
</dbReference>
<evidence type="ECO:0000256" key="8">
    <source>
        <dbReference type="ARBA" id="ARBA00022603"/>
    </source>
</evidence>
<dbReference type="NCBIfam" id="TIGR00088">
    <property type="entry name" value="trmD"/>
    <property type="match status" value="1"/>
</dbReference>
<dbReference type="AlphaFoldDB" id="A0A1H9TRL9"/>
<dbReference type="EC" id="2.1.1.228" evidence="5 15"/>
<evidence type="ECO:0000256" key="13">
    <source>
        <dbReference type="ARBA" id="ARBA00033392"/>
    </source>
</evidence>
<evidence type="ECO:0000256" key="4">
    <source>
        <dbReference type="ARBA" id="ARBA00011738"/>
    </source>
</evidence>
<keyword evidence="10 15" id="KW-0949">S-adenosyl-L-methionine</keyword>
<comment type="subunit">
    <text evidence="4 15 16">Homodimer.</text>
</comment>
<evidence type="ECO:0000256" key="6">
    <source>
        <dbReference type="ARBA" id="ARBA00014679"/>
    </source>
</evidence>
<evidence type="ECO:0000256" key="5">
    <source>
        <dbReference type="ARBA" id="ARBA00012807"/>
    </source>
</evidence>
<comment type="catalytic activity">
    <reaction evidence="14 15 16">
        <text>guanosine(37) in tRNA + S-adenosyl-L-methionine = N(1)-methylguanosine(37) in tRNA + S-adenosyl-L-homocysteine + H(+)</text>
        <dbReference type="Rhea" id="RHEA:36899"/>
        <dbReference type="Rhea" id="RHEA-COMP:10145"/>
        <dbReference type="Rhea" id="RHEA-COMP:10147"/>
        <dbReference type="ChEBI" id="CHEBI:15378"/>
        <dbReference type="ChEBI" id="CHEBI:57856"/>
        <dbReference type="ChEBI" id="CHEBI:59789"/>
        <dbReference type="ChEBI" id="CHEBI:73542"/>
        <dbReference type="ChEBI" id="CHEBI:74269"/>
        <dbReference type="EC" id="2.1.1.228"/>
    </reaction>
</comment>
<evidence type="ECO:0000259" key="17">
    <source>
        <dbReference type="Pfam" id="PF01746"/>
    </source>
</evidence>
<evidence type="ECO:0000256" key="9">
    <source>
        <dbReference type="ARBA" id="ARBA00022679"/>
    </source>
</evidence>
<dbReference type="InterPro" id="IPR016009">
    <property type="entry name" value="tRNA_MeTrfase_TRMD/TRM10"/>
</dbReference>
<protein>
    <recommendedName>
        <fullName evidence="6 15">tRNA (guanine-N(1)-)-methyltransferase</fullName>
        <ecNumber evidence="5 15">2.1.1.228</ecNumber>
    </recommendedName>
    <alternativeName>
        <fullName evidence="12 15">M1G-methyltransferase</fullName>
    </alternativeName>
    <alternativeName>
        <fullName evidence="13 15">tRNA [GM37] methyltransferase</fullName>
    </alternativeName>
</protein>
<accession>A0A1H9TRL9</accession>
<organism evidence="18 19">
    <name type="scientific">Lachnobacterium bovis</name>
    <dbReference type="NCBI Taxonomy" id="140626"/>
    <lineage>
        <taxon>Bacteria</taxon>
        <taxon>Bacillati</taxon>
        <taxon>Bacillota</taxon>
        <taxon>Clostridia</taxon>
        <taxon>Lachnospirales</taxon>
        <taxon>Lachnospiraceae</taxon>
        <taxon>Lachnobacterium</taxon>
    </lineage>
</organism>
<evidence type="ECO:0000256" key="16">
    <source>
        <dbReference type="RuleBase" id="RU003464"/>
    </source>
</evidence>
<dbReference type="Pfam" id="PF01746">
    <property type="entry name" value="tRNA_m1G_MT"/>
    <property type="match status" value="1"/>
</dbReference>
<evidence type="ECO:0000256" key="3">
    <source>
        <dbReference type="ARBA" id="ARBA00007630"/>
    </source>
</evidence>
<dbReference type="Gene3D" id="3.40.1280.10">
    <property type="match status" value="1"/>
</dbReference>
<feature type="domain" description="tRNA methyltransferase TRMD/TRM10-type" evidence="17">
    <location>
        <begin position="1"/>
        <end position="227"/>
    </location>
</feature>
<dbReference type="CDD" id="cd18080">
    <property type="entry name" value="TrmD-like"/>
    <property type="match status" value="1"/>
</dbReference>